<dbReference type="InterPro" id="IPR029062">
    <property type="entry name" value="Class_I_gatase-like"/>
</dbReference>
<evidence type="ECO:0000313" key="1">
    <source>
        <dbReference type="EMBL" id="MFC5650345.1"/>
    </source>
</evidence>
<dbReference type="SUPFAM" id="SSF52317">
    <property type="entry name" value="Class I glutamine amidotransferase-like"/>
    <property type="match status" value="1"/>
</dbReference>
<dbReference type="InterPro" id="IPR011697">
    <property type="entry name" value="Peptidase_C26"/>
</dbReference>
<protein>
    <submittedName>
        <fullName evidence="1">Gamma-glutamyl-gamma-aminobutyrate hydrolase family protein</fullName>
    </submittedName>
</protein>
<keyword evidence="2" id="KW-1185">Reference proteome</keyword>
<dbReference type="PROSITE" id="PS51273">
    <property type="entry name" value="GATASE_TYPE_1"/>
    <property type="match status" value="1"/>
</dbReference>
<dbReference type="RefSeq" id="WP_379188899.1">
    <property type="nucleotide sequence ID" value="NZ_JBHSOW010000049.1"/>
</dbReference>
<dbReference type="Gene3D" id="3.40.50.880">
    <property type="match status" value="1"/>
</dbReference>
<dbReference type="CDD" id="cd01745">
    <property type="entry name" value="GATase1_2"/>
    <property type="match status" value="1"/>
</dbReference>
<keyword evidence="1" id="KW-0378">Hydrolase</keyword>
<gene>
    <name evidence="1" type="ORF">ACFPYJ_14640</name>
</gene>
<dbReference type="EMBL" id="JBHSOW010000049">
    <property type="protein sequence ID" value="MFC5650345.1"/>
    <property type="molecule type" value="Genomic_DNA"/>
</dbReference>
<dbReference type="InterPro" id="IPR044668">
    <property type="entry name" value="PuuD-like"/>
</dbReference>
<dbReference type="PANTHER" id="PTHR43235:SF1">
    <property type="entry name" value="GLUTAMINE AMIDOTRANSFERASE PB2B2.05-RELATED"/>
    <property type="match status" value="1"/>
</dbReference>
<evidence type="ECO:0000313" key="2">
    <source>
        <dbReference type="Proteomes" id="UP001596047"/>
    </source>
</evidence>
<dbReference type="PANTHER" id="PTHR43235">
    <property type="entry name" value="GLUTAMINE AMIDOTRANSFERASE PB2B2.05-RELATED"/>
    <property type="match status" value="1"/>
</dbReference>
<proteinExistence type="predicted"/>
<sequence>MRPLIGITGSPHGDDPTKGVICPMDVTEAVYESGGQPLVIPITAQLDAIDELAVRLDGLLLSGGNDINPLYFGEQPLPGLGKVNPLRDELEIRLILSVLSLDKPVFGICRGAQILNVATGGTMYQDIYTQVTDVIQHSQNAPQYHASHTIKVASGSKLHEIVQSEECLINSYHHQANRAVGRGFKITAVAPDGIPEAFESESHRFAVGVQWHPENRIHIDEPSNRLFQAFVEACRYR</sequence>
<reference evidence="2" key="1">
    <citation type="journal article" date="2019" name="Int. J. Syst. Evol. Microbiol.">
        <title>The Global Catalogue of Microorganisms (GCM) 10K type strain sequencing project: providing services to taxonomists for standard genome sequencing and annotation.</title>
        <authorList>
            <consortium name="The Broad Institute Genomics Platform"/>
            <consortium name="The Broad Institute Genome Sequencing Center for Infectious Disease"/>
            <person name="Wu L."/>
            <person name="Ma J."/>
        </authorList>
    </citation>
    <scope>NUCLEOTIDE SEQUENCE [LARGE SCALE GENOMIC DNA]</scope>
    <source>
        <strain evidence="2">CGMCC 1.3240</strain>
    </source>
</reference>
<accession>A0ABW0VXJ3</accession>
<name>A0ABW0VXJ3_9BACL</name>
<dbReference type="Proteomes" id="UP001596047">
    <property type="component" value="Unassembled WGS sequence"/>
</dbReference>
<comment type="caution">
    <text evidence="1">The sequence shown here is derived from an EMBL/GenBank/DDBJ whole genome shotgun (WGS) entry which is preliminary data.</text>
</comment>
<organism evidence="1 2">
    <name type="scientific">Paenibacillus solisilvae</name>
    <dbReference type="NCBI Taxonomy" id="2486751"/>
    <lineage>
        <taxon>Bacteria</taxon>
        <taxon>Bacillati</taxon>
        <taxon>Bacillota</taxon>
        <taxon>Bacilli</taxon>
        <taxon>Bacillales</taxon>
        <taxon>Paenibacillaceae</taxon>
        <taxon>Paenibacillus</taxon>
    </lineage>
</organism>
<dbReference type="Pfam" id="PF07722">
    <property type="entry name" value="Peptidase_C26"/>
    <property type="match status" value="1"/>
</dbReference>
<dbReference type="GO" id="GO:0016787">
    <property type="term" value="F:hydrolase activity"/>
    <property type="evidence" value="ECO:0007669"/>
    <property type="project" value="UniProtKB-KW"/>
</dbReference>